<comment type="catalytic activity">
    <reaction evidence="6">
        <text>acetate + ATP = acetyl phosphate + ADP</text>
        <dbReference type="Rhea" id="RHEA:11352"/>
        <dbReference type="ChEBI" id="CHEBI:22191"/>
        <dbReference type="ChEBI" id="CHEBI:30089"/>
        <dbReference type="ChEBI" id="CHEBI:30616"/>
        <dbReference type="ChEBI" id="CHEBI:456216"/>
        <dbReference type="EC" id="2.7.2.1"/>
    </reaction>
</comment>
<dbReference type="PROSITE" id="PS01076">
    <property type="entry name" value="ACETATE_KINASE_2"/>
    <property type="match status" value="1"/>
</dbReference>
<dbReference type="Pfam" id="PF00871">
    <property type="entry name" value="Acetate_kinase"/>
    <property type="match status" value="1"/>
</dbReference>
<name>A0ABT3WVM6_9BACL</name>
<evidence type="ECO:0000256" key="4">
    <source>
        <dbReference type="ARBA" id="ARBA00022777"/>
    </source>
</evidence>
<feature type="binding site" evidence="6">
    <location>
        <position position="7"/>
    </location>
    <ligand>
        <name>Mg(2+)</name>
        <dbReference type="ChEBI" id="CHEBI:18420"/>
    </ligand>
</feature>
<dbReference type="InterPro" id="IPR004372">
    <property type="entry name" value="Ac/propionate_kinase"/>
</dbReference>
<dbReference type="PROSITE" id="PS01075">
    <property type="entry name" value="ACETATE_KINASE_1"/>
    <property type="match status" value="1"/>
</dbReference>
<dbReference type="InterPro" id="IPR023865">
    <property type="entry name" value="Aliphatic_acid_kinase_CS"/>
</dbReference>
<comment type="function">
    <text evidence="6">Catalyzes the formation of acetyl phosphate from acetate and ATP. Can also catalyze the reverse reaction.</text>
</comment>
<dbReference type="SUPFAM" id="SSF53067">
    <property type="entry name" value="Actin-like ATPase domain"/>
    <property type="match status" value="2"/>
</dbReference>
<evidence type="ECO:0000256" key="1">
    <source>
        <dbReference type="ARBA" id="ARBA00008748"/>
    </source>
</evidence>
<keyword evidence="5 6" id="KW-0067">ATP-binding</keyword>
<dbReference type="PANTHER" id="PTHR21060:SF15">
    <property type="entry name" value="ACETATE KINASE-RELATED"/>
    <property type="match status" value="1"/>
</dbReference>
<comment type="pathway">
    <text evidence="6">Metabolic intermediate biosynthesis; acetyl-CoA biosynthesis; acetyl-CoA from acetate: step 1/2.</text>
</comment>
<keyword evidence="6" id="KW-0460">Magnesium</keyword>
<feature type="site" description="Transition state stabilizer" evidence="6">
    <location>
        <position position="240"/>
    </location>
</feature>
<organism evidence="8 9">
    <name type="scientific">Tumebacillus lacus</name>
    <dbReference type="NCBI Taxonomy" id="2995335"/>
    <lineage>
        <taxon>Bacteria</taxon>
        <taxon>Bacillati</taxon>
        <taxon>Bacillota</taxon>
        <taxon>Bacilli</taxon>
        <taxon>Bacillales</taxon>
        <taxon>Alicyclobacillaceae</taxon>
        <taxon>Tumebacillus</taxon>
    </lineage>
</organism>
<evidence type="ECO:0000256" key="7">
    <source>
        <dbReference type="RuleBase" id="RU003835"/>
    </source>
</evidence>
<comment type="similarity">
    <text evidence="1 6 7">Belongs to the acetokinase family.</text>
</comment>
<dbReference type="InterPro" id="IPR043129">
    <property type="entry name" value="ATPase_NBD"/>
</dbReference>
<evidence type="ECO:0000256" key="6">
    <source>
        <dbReference type="HAMAP-Rule" id="MF_00020"/>
    </source>
</evidence>
<feature type="binding site" evidence="6">
    <location>
        <position position="383"/>
    </location>
    <ligand>
        <name>Mg(2+)</name>
        <dbReference type="ChEBI" id="CHEBI:18420"/>
    </ligand>
</feature>
<reference evidence="8 9" key="1">
    <citation type="submission" date="2022-11" db="EMBL/GenBank/DDBJ databases">
        <title>Study of microbial diversity in lake waters.</title>
        <authorList>
            <person name="Zhang J."/>
        </authorList>
    </citation>
    <scope>NUCLEOTIDE SEQUENCE [LARGE SCALE GENOMIC DNA]</scope>
    <source>
        <strain evidence="8 9">DT12</strain>
    </source>
</reference>
<proteinExistence type="inferred from homology"/>
<dbReference type="Proteomes" id="UP001208017">
    <property type="component" value="Unassembled WGS sequence"/>
</dbReference>
<feature type="binding site" evidence="6">
    <location>
        <position position="90"/>
    </location>
    <ligand>
        <name>substrate</name>
    </ligand>
</feature>
<comment type="cofactor">
    <cofactor evidence="6">
        <name>Mg(2+)</name>
        <dbReference type="ChEBI" id="CHEBI:18420"/>
    </cofactor>
    <cofactor evidence="6">
        <name>Mn(2+)</name>
        <dbReference type="ChEBI" id="CHEBI:29035"/>
    </cofactor>
    <text evidence="6">Mg(2+). Can also accept Mn(2+).</text>
</comment>
<keyword evidence="2 6" id="KW-0808">Transferase</keyword>
<protein>
    <recommendedName>
        <fullName evidence="6">Acetate kinase</fullName>
        <ecNumber evidence="6">2.7.2.1</ecNumber>
    </recommendedName>
    <alternativeName>
        <fullName evidence="6">Acetokinase</fullName>
    </alternativeName>
</protein>
<comment type="subunit">
    <text evidence="6">Homodimer.</text>
</comment>
<feature type="binding site" evidence="6">
    <location>
        <position position="14"/>
    </location>
    <ligand>
        <name>ATP</name>
        <dbReference type="ChEBI" id="CHEBI:30616"/>
    </ligand>
</feature>
<dbReference type="CDD" id="cd24010">
    <property type="entry name" value="ASKHA_NBD_AcK_PK"/>
    <property type="match status" value="1"/>
</dbReference>
<feature type="binding site" evidence="6">
    <location>
        <begin position="282"/>
        <end position="284"/>
    </location>
    <ligand>
        <name>ATP</name>
        <dbReference type="ChEBI" id="CHEBI:30616"/>
    </ligand>
</feature>
<comment type="caution">
    <text evidence="8">The sequence shown here is derived from an EMBL/GenBank/DDBJ whole genome shotgun (WGS) entry which is preliminary data.</text>
</comment>
<keyword evidence="6" id="KW-0479">Metal-binding</keyword>
<dbReference type="InterPro" id="IPR000890">
    <property type="entry name" value="Aliphatic_acid_kin_short-chain"/>
</dbReference>
<dbReference type="EMBL" id="JAPMLT010000001">
    <property type="protein sequence ID" value="MCX7568730.1"/>
    <property type="molecule type" value="Genomic_DNA"/>
</dbReference>
<dbReference type="HAMAP" id="MF_00020">
    <property type="entry name" value="Acetate_kinase"/>
    <property type="match status" value="1"/>
</dbReference>
<dbReference type="RefSeq" id="WP_267149970.1">
    <property type="nucleotide sequence ID" value="NZ_JAPMLT010000001.1"/>
</dbReference>
<feature type="binding site" evidence="6">
    <location>
        <begin position="207"/>
        <end position="211"/>
    </location>
    <ligand>
        <name>ATP</name>
        <dbReference type="ChEBI" id="CHEBI:30616"/>
    </ligand>
</feature>
<feature type="site" description="Transition state stabilizer" evidence="6">
    <location>
        <position position="179"/>
    </location>
</feature>
<sequence length="411" mass="44999">MKILVLNCGSSSLKYQLFAMPEEAVLIKGTVEKIGSDDAIHAYKTDGQKGETVSEILDHREAIRQVVAALTSPEVGVLKEAAEITAVGHRVVHGGERFSLSTLINGEVKQAIRDTFDLAPLHNPANLLGIEAMEEVLPAVPQVAVFDTAFHQTMPMEHFLYPIPYVLYQRHKVRRYGFHGTSHRYVTSRVPALVGRDVTGLKVISCHIGNGASVAAIWRGRSIDTSMGMTPLEGLMMGTRSGDIDPSIHEYVMEKEGLTFDELNSMLNKHSGLYGVSGITGDMRQIVEERSKGNTRAGVAFSMYTYRIRKYIGAYAAAMNGVDVILFTAGVGENSPLLRRSVLERLTYLGIEVDDRANEEGKGERLITTPNSKVAVCVIPTNEELMIARDTNSLVTGLSTTPDRDSISFDT</sequence>
<evidence type="ECO:0000256" key="5">
    <source>
        <dbReference type="ARBA" id="ARBA00022840"/>
    </source>
</evidence>
<keyword evidence="9" id="KW-1185">Reference proteome</keyword>
<feature type="active site" description="Proton donor/acceptor" evidence="6">
    <location>
        <position position="147"/>
    </location>
</feature>
<dbReference type="GO" id="GO:0016301">
    <property type="term" value="F:kinase activity"/>
    <property type="evidence" value="ECO:0007669"/>
    <property type="project" value="UniProtKB-KW"/>
</dbReference>
<dbReference type="PANTHER" id="PTHR21060">
    <property type="entry name" value="ACETATE KINASE"/>
    <property type="match status" value="1"/>
</dbReference>
<evidence type="ECO:0000256" key="2">
    <source>
        <dbReference type="ARBA" id="ARBA00022679"/>
    </source>
</evidence>
<keyword evidence="4 6" id="KW-0418">Kinase</keyword>
<feature type="binding site" evidence="6">
    <location>
        <begin position="330"/>
        <end position="334"/>
    </location>
    <ligand>
        <name>ATP</name>
        <dbReference type="ChEBI" id="CHEBI:30616"/>
    </ligand>
</feature>
<dbReference type="EC" id="2.7.2.1" evidence="6"/>
<comment type="subcellular location">
    <subcellularLocation>
        <location evidence="6">Cytoplasm</location>
    </subcellularLocation>
</comment>
<accession>A0ABT3WVM6</accession>
<evidence type="ECO:0000313" key="8">
    <source>
        <dbReference type="EMBL" id="MCX7568730.1"/>
    </source>
</evidence>
<keyword evidence="6" id="KW-0963">Cytoplasm</keyword>
<dbReference type="PIRSF" id="PIRSF000722">
    <property type="entry name" value="Acetate_prop_kin"/>
    <property type="match status" value="1"/>
</dbReference>
<gene>
    <name evidence="6" type="primary">ackA</name>
    <name evidence="8" type="ORF">OS242_01935</name>
</gene>
<dbReference type="PRINTS" id="PR00471">
    <property type="entry name" value="ACETATEKNASE"/>
</dbReference>
<evidence type="ECO:0000313" key="9">
    <source>
        <dbReference type="Proteomes" id="UP001208017"/>
    </source>
</evidence>
<keyword evidence="3 6" id="KW-0547">Nucleotide-binding</keyword>
<evidence type="ECO:0000256" key="3">
    <source>
        <dbReference type="ARBA" id="ARBA00022741"/>
    </source>
</evidence>
<dbReference type="Gene3D" id="3.30.420.40">
    <property type="match status" value="2"/>
</dbReference>
<dbReference type="NCBIfam" id="TIGR00016">
    <property type="entry name" value="ackA"/>
    <property type="match status" value="1"/>
</dbReference>